<comment type="caution">
    <text evidence="1">The sequence shown here is derived from an EMBL/GenBank/DDBJ whole genome shotgun (WGS) entry which is preliminary data.</text>
</comment>
<organism evidence="1">
    <name type="scientific">bioreactor metagenome</name>
    <dbReference type="NCBI Taxonomy" id="1076179"/>
    <lineage>
        <taxon>unclassified sequences</taxon>
        <taxon>metagenomes</taxon>
        <taxon>ecological metagenomes</taxon>
    </lineage>
</organism>
<evidence type="ECO:0000313" key="1">
    <source>
        <dbReference type="EMBL" id="MPN31841.1"/>
    </source>
</evidence>
<name>A0A645GYA8_9ZZZZ</name>
<accession>A0A645GYA8</accession>
<dbReference type="EMBL" id="VSSQ01083547">
    <property type="protein sequence ID" value="MPN31841.1"/>
    <property type="molecule type" value="Genomic_DNA"/>
</dbReference>
<proteinExistence type="predicted"/>
<dbReference type="AlphaFoldDB" id="A0A645GYA8"/>
<protein>
    <submittedName>
        <fullName evidence="1">Uncharacterized protein</fullName>
    </submittedName>
</protein>
<sequence length="108" mass="12350">MLTEIKALAVQLECNFFADVFDSAQNILLGSKEYTDTKYNFSLPIIPEENLHLFEAASMADVFGAMGSWNDSPRYIAHEKGLDTEYEELSDKLLENIRHAILYAINEW</sequence>
<reference evidence="1" key="1">
    <citation type="submission" date="2019-08" db="EMBL/GenBank/DDBJ databases">
        <authorList>
            <person name="Kucharzyk K."/>
            <person name="Murdoch R.W."/>
            <person name="Higgins S."/>
            <person name="Loffler F."/>
        </authorList>
    </citation>
    <scope>NUCLEOTIDE SEQUENCE</scope>
</reference>
<gene>
    <name evidence="1" type="ORF">SDC9_179316</name>
</gene>